<protein>
    <recommendedName>
        <fullName evidence="3">HTH cro/C1-type domain-containing protein</fullName>
    </recommendedName>
</protein>
<accession>A6TWA0</accession>
<keyword evidence="2" id="KW-1185">Reference proteome</keyword>
<dbReference type="GO" id="GO:0003677">
    <property type="term" value="F:DNA binding"/>
    <property type="evidence" value="ECO:0007669"/>
    <property type="project" value="InterPro"/>
</dbReference>
<sequence>MVRHMRKNKMTEFGLWIKQSLLELDMTQRELSESIGIDERFLSMILYGLRPGYDYRDKIRSVIEGEQAKKIAVKSKTA</sequence>
<proteinExistence type="predicted"/>
<dbReference type="SUPFAM" id="SSF47413">
    <property type="entry name" value="lambda repressor-like DNA-binding domains"/>
    <property type="match status" value="1"/>
</dbReference>
<dbReference type="STRING" id="293826.Amet_4395"/>
<name>A6TWA0_ALKMQ</name>
<dbReference type="InterPro" id="IPR010982">
    <property type="entry name" value="Lambda_DNA-bd_dom_sf"/>
</dbReference>
<dbReference type="KEGG" id="amt:Amet_4395"/>
<dbReference type="AlphaFoldDB" id="A6TWA0"/>
<dbReference type="EMBL" id="CP000724">
    <property type="protein sequence ID" value="ABR50468.1"/>
    <property type="molecule type" value="Genomic_DNA"/>
</dbReference>
<evidence type="ECO:0000313" key="1">
    <source>
        <dbReference type="EMBL" id="ABR50468.1"/>
    </source>
</evidence>
<dbReference type="Proteomes" id="UP000001572">
    <property type="component" value="Chromosome"/>
</dbReference>
<gene>
    <name evidence="1" type="ordered locus">Amet_4395</name>
</gene>
<evidence type="ECO:0008006" key="3">
    <source>
        <dbReference type="Google" id="ProtNLM"/>
    </source>
</evidence>
<organism evidence="1 2">
    <name type="scientific">Alkaliphilus metalliredigens (strain QYMF)</name>
    <dbReference type="NCBI Taxonomy" id="293826"/>
    <lineage>
        <taxon>Bacteria</taxon>
        <taxon>Bacillati</taxon>
        <taxon>Bacillota</taxon>
        <taxon>Clostridia</taxon>
        <taxon>Peptostreptococcales</taxon>
        <taxon>Natronincolaceae</taxon>
        <taxon>Alkaliphilus</taxon>
    </lineage>
</organism>
<dbReference type="eggNOG" id="ENOG50335Y4">
    <property type="taxonomic scope" value="Bacteria"/>
</dbReference>
<evidence type="ECO:0000313" key="2">
    <source>
        <dbReference type="Proteomes" id="UP000001572"/>
    </source>
</evidence>
<dbReference type="Gene3D" id="1.10.260.40">
    <property type="entry name" value="lambda repressor-like DNA-binding domains"/>
    <property type="match status" value="1"/>
</dbReference>
<dbReference type="HOGENOM" id="CLU_192101_2_0_9"/>
<reference evidence="2" key="1">
    <citation type="journal article" date="2016" name="Genome Announc.">
        <title>Complete genome sequence of Alkaliphilus metalliredigens strain QYMF, an alkaliphilic and metal-reducing bacterium isolated from borax-contaminated leachate ponds.</title>
        <authorList>
            <person name="Hwang C."/>
            <person name="Copeland A."/>
            <person name="Lucas S."/>
            <person name="Lapidus A."/>
            <person name="Barry K."/>
            <person name="Detter J.C."/>
            <person name="Glavina Del Rio T."/>
            <person name="Hammon N."/>
            <person name="Israni S."/>
            <person name="Dalin E."/>
            <person name="Tice H."/>
            <person name="Pitluck S."/>
            <person name="Chertkov O."/>
            <person name="Brettin T."/>
            <person name="Bruce D."/>
            <person name="Han C."/>
            <person name="Schmutz J."/>
            <person name="Larimer F."/>
            <person name="Land M.L."/>
            <person name="Hauser L."/>
            <person name="Kyrpides N."/>
            <person name="Mikhailova N."/>
            <person name="Ye Q."/>
            <person name="Zhou J."/>
            <person name="Richardson P."/>
            <person name="Fields M.W."/>
        </authorList>
    </citation>
    <scope>NUCLEOTIDE SEQUENCE [LARGE SCALE GENOMIC DNA]</scope>
    <source>
        <strain evidence="2">QYMF</strain>
    </source>
</reference>